<organism evidence="2">
    <name type="scientific">marine sediment metagenome</name>
    <dbReference type="NCBI Taxonomy" id="412755"/>
    <lineage>
        <taxon>unclassified sequences</taxon>
        <taxon>metagenomes</taxon>
        <taxon>ecological metagenomes</taxon>
    </lineage>
</organism>
<name>X0XUZ7_9ZZZZ</name>
<keyword evidence="1" id="KW-1133">Transmembrane helix</keyword>
<proteinExistence type="predicted"/>
<sequence>MGILAVCFWSSTVGVSRIAMESIGIFTCVAVIHVVSGTLACGYLLARGRLGPILMLPRKFLFGCGTLFVLYACCLYASIGLASGRKETIVVGLANYMWPTLVLLFSVPIQRSRWRWTLIPGALLAPCGIVLAAMDVRGISAAGLLAQVQANRAAFVIALAGAVLWGLYSNLSRVWGGPSAKGEF</sequence>
<feature type="transmembrane region" description="Helical" evidence="1">
    <location>
        <begin position="88"/>
        <end position="107"/>
    </location>
</feature>
<keyword evidence="1" id="KW-0472">Membrane</keyword>
<reference evidence="2" key="1">
    <citation type="journal article" date="2014" name="Front. Microbiol.">
        <title>High frequency of phylogenetically diverse reductive dehalogenase-homologous genes in deep subseafloor sedimentary metagenomes.</title>
        <authorList>
            <person name="Kawai M."/>
            <person name="Futagami T."/>
            <person name="Toyoda A."/>
            <person name="Takaki Y."/>
            <person name="Nishi S."/>
            <person name="Hori S."/>
            <person name="Arai W."/>
            <person name="Tsubouchi T."/>
            <person name="Morono Y."/>
            <person name="Uchiyama I."/>
            <person name="Ito T."/>
            <person name="Fujiyama A."/>
            <person name="Inagaki F."/>
            <person name="Takami H."/>
        </authorList>
    </citation>
    <scope>NUCLEOTIDE SEQUENCE</scope>
    <source>
        <strain evidence="2">Expedition CK06-06</strain>
    </source>
</reference>
<feature type="transmembrane region" description="Helical" evidence="1">
    <location>
        <begin position="153"/>
        <end position="171"/>
    </location>
</feature>
<dbReference type="AlphaFoldDB" id="X0XUZ7"/>
<feature type="transmembrane region" description="Helical" evidence="1">
    <location>
        <begin position="60"/>
        <end position="82"/>
    </location>
</feature>
<protein>
    <recommendedName>
        <fullName evidence="3">EamA domain-containing protein</fullName>
    </recommendedName>
</protein>
<evidence type="ECO:0000256" key="1">
    <source>
        <dbReference type="SAM" id="Phobius"/>
    </source>
</evidence>
<keyword evidence="1" id="KW-0812">Transmembrane</keyword>
<feature type="non-terminal residue" evidence="2">
    <location>
        <position position="184"/>
    </location>
</feature>
<comment type="caution">
    <text evidence="2">The sequence shown here is derived from an EMBL/GenBank/DDBJ whole genome shotgun (WGS) entry which is preliminary data.</text>
</comment>
<evidence type="ECO:0008006" key="3">
    <source>
        <dbReference type="Google" id="ProtNLM"/>
    </source>
</evidence>
<gene>
    <name evidence="2" type="ORF">S01H1_65898</name>
</gene>
<evidence type="ECO:0000313" key="2">
    <source>
        <dbReference type="EMBL" id="GAG40413.1"/>
    </source>
</evidence>
<accession>X0XUZ7</accession>
<dbReference type="EMBL" id="BARS01043533">
    <property type="protein sequence ID" value="GAG40413.1"/>
    <property type="molecule type" value="Genomic_DNA"/>
</dbReference>
<feature type="transmembrane region" description="Helical" evidence="1">
    <location>
        <begin position="24"/>
        <end position="48"/>
    </location>
</feature>
<feature type="transmembrane region" description="Helical" evidence="1">
    <location>
        <begin position="114"/>
        <end position="133"/>
    </location>
</feature>